<name>A0A927BSG8_9BACL</name>
<dbReference type="EMBL" id="JACXIZ010000012">
    <property type="protein sequence ID" value="MBD2844855.1"/>
    <property type="molecule type" value="Genomic_DNA"/>
</dbReference>
<accession>A0A927BSG8</accession>
<dbReference type="AlphaFoldDB" id="A0A927BSG8"/>
<reference evidence="1" key="1">
    <citation type="submission" date="2020-09" db="EMBL/GenBank/DDBJ databases">
        <title>A novel bacterium of genus Paenibacillus, isolated from South China Sea.</title>
        <authorList>
            <person name="Huang H."/>
            <person name="Mo K."/>
            <person name="Hu Y."/>
        </authorList>
    </citation>
    <scope>NUCLEOTIDE SEQUENCE</scope>
    <source>
        <strain evidence="1">IB182496</strain>
    </source>
</reference>
<gene>
    <name evidence="1" type="ORF">IDH44_06595</name>
</gene>
<dbReference type="SUPFAM" id="SSF109998">
    <property type="entry name" value="Triger factor/SurA peptide-binding domain-like"/>
    <property type="match status" value="1"/>
</dbReference>
<dbReference type="Proteomes" id="UP000621560">
    <property type="component" value="Unassembled WGS sequence"/>
</dbReference>
<sequence length="373" mass="40339">MNRRRRWILAAVATVALAGIGLAALLGGLRMGGASGGVADDEVVARLDGGPITAAELRRTLDRQHALVAGQARRTAGAAGGVDDWATAGADGVTPAETAKRLALEAAVRLRVQLRLARTEGLIATDTYAALQEERARENARRAAALAAGQPVYGPERFEARAFADFYVGRLNAALLERLAAREPAGEAQLRAHYERIKEPLFRREGEVRFTAYRLSYREGGRETDARRRQAEAAMQTLRQQLESGAPAAAALEAAMGEAPADAPRVLATEEQFDDRTARTYYKALPQLYELLTDAPEAGQVLPVVDDPQQGAYVLAVVDEALPGGYDSFEAQRDNVRQHYWQTRLEALWEQMAADADVSTNEAYARLDADGGA</sequence>
<dbReference type="InterPro" id="IPR027304">
    <property type="entry name" value="Trigger_fact/SurA_dom_sf"/>
</dbReference>
<organism evidence="1 2">
    <name type="scientific">Paenibacillus sabuli</name>
    <dbReference type="NCBI Taxonomy" id="2772509"/>
    <lineage>
        <taxon>Bacteria</taxon>
        <taxon>Bacillati</taxon>
        <taxon>Bacillota</taxon>
        <taxon>Bacilli</taxon>
        <taxon>Bacillales</taxon>
        <taxon>Paenibacillaceae</taxon>
        <taxon>Paenibacillus</taxon>
    </lineage>
</organism>
<evidence type="ECO:0000313" key="2">
    <source>
        <dbReference type="Proteomes" id="UP000621560"/>
    </source>
</evidence>
<evidence type="ECO:0008006" key="3">
    <source>
        <dbReference type="Google" id="ProtNLM"/>
    </source>
</evidence>
<protein>
    <recommendedName>
        <fullName evidence="3">Peptidylprolyl isomerase</fullName>
    </recommendedName>
</protein>
<keyword evidence="2" id="KW-1185">Reference proteome</keyword>
<dbReference type="RefSeq" id="WP_190915901.1">
    <property type="nucleotide sequence ID" value="NZ_JACXIZ010000012.1"/>
</dbReference>
<proteinExistence type="predicted"/>
<evidence type="ECO:0000313" key="1">
    <source>
        <dbReference type="EMBL" id="MBD2844855.1"/>
    </source>
</evidence>
<comment type="caution">
    <text evidence="1">The sequence shown here is derived from an EMBL/GenBank/DDBJ whole genome shotgun (WGS) entry which is preliminary data.</text>
</comment>